<dbReference type="InterPro" id="IPR039733">
    <property type="entry name" value="NTAQ1"/>
</dbReference>
<gene>
    <name evidence="11" type="ORF">HNY73_002985</name>
</gene>
<evidence type="ECO:0000256" key="4">
    <source>
        <dbReference type="ARBA" id="ARBA00012718"/>
    </source>
</evidence>
<evidence type="ECO:0000256" key="3">
    <source>
        <dbReference type="ARBA" id="ARBA00011245"/>
    </source>
</evidence>
<protein>
    <recommendedName>
        <fullName evidence="5">Protein N-terminal glutamine amidohydrolase</fullName>
        <ecNumber evidence="4">3.5.1.122</ecNumber>
    </recommendedName>
    <alternativeName>
        <fullName evidence="7">Protein NH2-terminal glutamine deamidase</fullName>
    </alternativeName>
    <alternativeName>
        <fullName evidence="8">Protein tungus</fullName>
    </alternativeName>
</protein>
<comment type="function">
    <text evidence="1">Mediates the side-chain deamidation of N-terminal glutamine residues to glutamate, an important step in N-end rule pathway of protein degradation. Conversion of the resulting N-terminal glutamine to glutamate renders the protein susceptible to arginylation, polyubiquitination and degradation as specified by the N-end rule. Does not act on substrates with internal or C-terminal glutamine and does not act on non-glutamine residues in any position.</text>
</comment>
<dbReference type="EC" id="3.5.1.122" evidence="4"/>
<dbReference type="AlphaFoldDB" id="A0A8T0FXV5"/>
<dbReference type="GO" id="GO:0005829">
    <property type="term" value="C:cytosol"/>
    <property type="evidence" value="ECO:0007669"/>
    <property type="project" value="TreeGrafter"/>
</dbReference>
<dbReference type="GO" id="GO:0008418">
    <property type="term" value="F:protein-N-terminal asparagine amidohydrolase activity"/>
    <property type="evidence" value="ECO:0007669"/>
    <property type="project" value="InterPro"/>
</dbReference>
<dbReference type="GO" id="GO:0005634">
    <property type="term" value="C:nucleus"/>
    <property type="evidence" value="ECO:0007669"/>
    <property type="project" value="TreeGrafter"/>
</dbReference>
<name>A0A8T0FXV5_ARGBR</name>
<sequence length="436" mass="49079">MLCLGANIPTDCMEMDSLNELTLPSIDECCYTSCYCEENVWKLCEYVKNNQNSFLPACYAVFISNRNQTIPLWFQKSGKDENYLAIWDYHVIFIYNSCNDKGTLVYDLDSILPFPSPLDEYATMTFQFDACLKPIYHRSFRVIPADTFLKAFASDRSRMRKPDGTWIKDPPPYPCLSTPESTNNIDEFISMDPSYFCITYATDYQQCELSSASPCAPLGGDLSGAYLIFRSPSHPQEVSCEGRRMSLFLATSLLCFLVLASGVQDTVFADAEQMKGEKKSGQMLEALLDREESRCYGKKCFHSEECCRGAACVDIEGLSGMCLPIHGKEFYQPCEKDSDCGTGLECVDSGNYAPGKICQMEGRSIEKRGGYNDECITSAECDTGRGLCCQVLRRHRMASKKLCHYFLDPKSCIGEVQTTLQELKYVPNPFFKARLG</sequence>
<dbReference type="InterPro" id="IPR037132">
    <property type="entry name" value="N_Gln_amidohydro_ab_roll_sf"/>
</dbReference>
<dbReference type="Gene3D" id="3.10.620.10">
    <property type="entry name" value="Protein N-terminal glutamine amidohydrolase, alpha beta roll"/>
    <property type="match status" value="1"/>
</dbReference>
<evidence type="ECO:0000256" key="1">
    <source>
        <dbReference type="ARBA" id="ARBA00003923"/>
    </source>
</evidence>
<feature type="domain" description="Protein N-terminal glutamine amidohydrolase alpha beta roll" evidence="10">
    <location>
        <begin position="31"/>
        <end position="194"/>
    </location>
</feature>
<evidence type="ECO:0000256" key="6">
    <source>
        <dbReference type="ARBA" id="ARBA00022801"/>
    </source>
</evidence>
<reference evidence="11" key="1">
    <citation type="journal article" date="2020" name="bioRxiv">
        <title>Chromosome-level reference genome of the European wasp spider Argiope bruennichi: a resource for studies on range expansion and evolutionary adaptation.</title>
        <authorList>
            <person name="Sheffer M.M."/>
            <person name="Hoppe A."/>
            <person name="Krehenwinkel H."/>
            <person name="Uhl G."/>
            <person name="Kuss A.W."/>
            <person name="Jensen L."/>
            <person name="Jensen C."/>
            <person name="Gillespie R.G."/>
            <person name="Hoff K.J."/>
            <person name="Prost S."/>
        </authorList>
    </citation>
    <scope>NUCLEOTIDE SEQUENCE</scope>
</reference>
<comment type="catalytic activity">
    <reaction evidence="9">
        <text>N-terminal L-glutaminyl-[protein] + H2O = N-terminal L-glutamyl-[protein] + NH4(+)</text>
        <dbReference type="Rhea" id="RHEA:50680"/>
        <dbReference type="Rhea" id="RHEA-COMP:12668"/>
        <dbReference type="Rhea" id="RHEA-COMP:12777"/>
        <dbReference type="ChEBI" id="CHEBI:15377"/>
        <dbReference type="ChEBI" id="CHEBI:28938"/>
        <dbReference type="ChEBI" id="CHEBI:64721"/>
        <dbReference type="ChEBI" id="CHEBI:64722"/>
        <dbReference type="EC" id="3.5.1.122"/>
    </reaction>
</comment>
<evidence type="ECO:0000256" key="2">
    <source>
        <dbReference type="ARBA" id="ARBA00008985"/>
    </source>
</evidence>
<evidence type="ECO:0000256" key="9">
    <source>
        <dbReference type="ARBA" id="ARBA00048768"/>
    </source>
</evidence>
<accession>A0A8T0FXV5</accession>
<proteinExistence type="inferred from homology"/>
<keyword evidence="12" id="KW-1185">Reference proteome</keyword>
<dbReference type="GO" id="GO:0070773">
    <property type="term" value="F:protein-N-terminal glutamine amidohydrolase activity"/>
    <property type="evidence" value="ECO:0007669"/>
    <property type="project" value="UniProtKB-EC"/>
</dbReference>
<evidence type="ECO:0000313" key="11">
    <source>
        <dbReference type="EMBL" id="KAF8795095.1"/>
    </source>
</evidence>
<dbReference type="Pfam" id="PF09764">
    <property type="entry name" value="Nt_Gln_amidase"/>
    <property type="match status" value="1"/>
</dbReference>
<keyword evidence="6" id="KW-0378">Hydrolase</keyword>
<comment type="similarity">
    <text evidence="2">Belongs to the NTAQ1 family.</text>
</comment>
<dbReference type="EMBL" id="JABXBU010000002">
    <property type="protein sequence ID" value="KAF8795095.1"/>
    <property type="molecule type" value="Genomic_DNA"/>
</dbReference>
<dbReference type="PANTHER" id="PTHR13035">
    <property type="entry name" value="PROTEIN N-TERMINAL GLUTAMINE AMIDOHYDROLASE"/>
    <property type="match status" value="1"/>
</dbReference>
<dbReference type="PANTHER" id="PTHR13035:SF0">
    <property type="entry name" value="PROTEIN N-TERMINAL GLUTAMINE AMIDOHYDROLASE"/>
    <property type="match status" value="1"/>
</dbReference>
<evidence type="ECO:0000256" key="8">
    <source>
        <dbReference type="ARBA" id="ARBA00031948"/>
    </source>
</evidence>
<comment type="subunit">
    <text evidence="3">Monomer.</text>
</comment>
<evidence type="ECO:0000256" key="7">
    <source>
        <dbReference type="ARBA" id="ARBA00029677"/>
    </source>
</evidence>
<reference evidence="11" key="2">
    <citation type="submission" date="2020-06" db="EMBL/GenBank/DDBJ databases">
        <authorList>
            <person name="Sheffer M."/>
        </authorList>
    </citation>
    <scope>NUCLEOTIDE SEQUENCE</scope>
</reference>
<dbReference type="Proteomes" id="UP000807504">
    <property type="component" value="Unassembled WGS sequence"/>
</dbReference>
<comment type="caution">
    <text evidence="11">The sequence shown here is derived from an EMBL/GenBank/DDBJ whole genome shotgun (WGS) entry which is preliminary data.</text>
</comment>
<organism evidence="11 12">
    <name type="scientific">Argiope bruennichi</name>
    <name type="common">Wasp spider</name>
    <name type="synonym">Aranea bruennichi</name>
    <dbReference type="NCBI Taxonomy" id="94029"/>
    <lineage>
        <taxon>Eukaryota</taxon>
        <taxon>Metazoa</taxon>
        <taxon>Ecdysozoa</taxon>
        <taxon>Arthropoda</taxon>
        <taxon>Chelicerata</taxon>
        <taxon>Arachnida</taxon>
        <taxon>Araneae</taxon>
        <taxon>Araneomorphae</taxon>
        <taxon>Entelegynae</taxon>
        <taxon>Araneoidea</taxon>
        <taxon>Araneidae</taxon>
        <taxon>Argiope</taxon>
    </lineage>
</organism>
<evidence type="ECO:0000259" key="10">
    <source>
        <dbReference type="Pfam" id="PF09764"/>
    </source>
</evidence>
<evidence type="ECO:0000256" key="5">
    <source>
        <dbReference type="ARBA" id="ARBA00021247"/>
    </source>
</evidence>
<evidence type="ECO:0000313" key="12">
    <source>
        <dbReference type="Proteomes" id="UP000807504"/>
    </source>
</evidence>
<dbReference type="InterPro" id="IPR023128">
    <property type="entry name" value="Prot_N_Gln_amidohydro_ab_roll"/>
</dbReference>
<dbReference type="FunFam" id="3.10.620.10:FF:000001">
    <property type="entry name" value="Blast:Protein N-terminal glutamine amidohydrolase"/>
    <property type="match status" value="1"/>
</dbReference>